<accession>A0A918XMX5</accession>
<dbReference type="InterPro" id="IPR001986">
    <property type="entry name" value="Enolpyruvate_Tfrase_dom"/>
</dbReference>
<evidence type="ECO:0000256" key="7">
    <source>
        <dbReference type="ARBA" id="ARBA00044633"/>
    </source>
</evidence>
<name>A0A918XMX5_9PROT</name>
<dbReference type="CDD" id="cd01556">
    <property type="entry name" value="EPSP_synthase"/>
    <property type="match status" value="1"/>
</dbReference>
<evidence type="ECO:0000313" key="11">
    <source>
        <dbReference type="Proteomes" id="UP000630353"/>
    </source>
</evidence>
<reference evidence="10" key="1">
    <citation type="journal article" date="2014" name="Int. J. Syst. Evol. Microbiol.">
        <title>Complete genome sequence of Corynebacterium casei LMG S-19264T (=DSM 44701T), isolated from a smear-ripened cheese.</title>
        <authorList>
            <consortium name="US DOE Joint Genome Institute (JGI-PGF)"/>
            <person name="Walter F."/>
            <person name="Albersmeier A."/>
            <person name="Kalinowski J."/>
            <person name="Ruckert C."/>
        </authorList>
    </citation>
    <scope>NUCLEOTIDE SEQUENCE</scope>
    <source>
        <strain evidence="10">KCTC 42651</strain>
    </source>
</reference>
<dbReference type="Pfam" id="PF00275">
    <property type="entry name" value="EPSP_synthase"/>
    <property type="match status" value="1"/>
</dbReference>
<comment type="subunit">
    <text evidence="8">Monomer.</text>
</comment>
<evidence type="ECO:0000256" key="6">
    <source>
        <dbReference type="ARBA" id="ARBA00023141"/>
    </source>
</evidence>
<feature type="binding site" evidence="8">
    <location>
        <position position="23"/>
    </location>
    <ligand>
        <name>phosphoenolpyruvate</name>
        <dbReference type="ChEBI" id="CHEBI:58702"/>
    </ligand>
</feature>
<feature type="binding site" evidence="8">
    <location>
        <position position="322"/>
    </location>
    <ligand>
        <name>3-phosphoshikimate</name>
        <dbReference type="ChEBI" id="CHEBI:145989"/>
    </ligand>
</feature>
<evidence type="ECO:0000256" key="2">
    <source>
        <dbReference type="ARBA" id="ARBA00009948"/>
    </source>
</evidence>
<dbReference type="GO" id="GO:0009073">
    <property type="term" value="P:aromatic amino acid family biosynthetic process"/>
    <property type="evidence" value="ECO:0007669"/>
    <property type="project" value="UniProtKB-KW"/>
</dbReference>
<dbReference type="InterPro" id="IPR036968">
    <property type="entry name" value="Enolpyruvate_Tfrase_sf"/>
</dbReference>
<dbReference type="InterPro" id="IPR023193">
    <property type="entry name" value="EPSP_synthase_CS"/>
</dbReference>
<dbReference type="HAMAP" id="MF_00210">
    <property type="entry name" value="EPSP_synth"/>
    <property type="match status" value="1"/>
</dbReference>
<evidence type="ECO:0000256" key="5">
    <source>
        <dbReference type="ARBA" id="ARBA00022679"/>
    </source>
</evidence>
<comment type="catalytic activity">
    <reaction evidence="7">
        <text>3-phosphoshikimate + phosphoenolpyruvate = 5-O-(1-carboxyvinyl)-3-phosphoshikimate + phosphate</text>
        <dbReference type="Rhea" id="RHEA:21256"/>
        <dbReference type="ChEBI" id="CHEBI:43474"/>
        <dbReference type="ChEBI" id="CHEBI:57701"/>
        <dbReference type="ChEBI" id="CHEBI:58702"/>
        <dbReference type="ChEBI" id="CHEBI:145989"/>
        <dbReference type="EC" id="2.5.1.19"/>
    </reaction>
    <physiologicalReaction direction="left-to-right" evidence="7">
        <dbReference type="Rhea" id="RHEA:21257"/>
    </physiologicalReaction>
</comment>
<feature type="binding site" evidence="8">
    <location>
        <position position="353"/>
    </location>
    <ligand>
        <name>phosphoenolpyruvate</name>
        <dbReference type="ChEBI" id="CHEBI:58702"/>
    </ligand>
</feature>
<dbReference type="PANTHER" id="PTHR21090:SF5">
    <property type="entry name" value="PENTAFUNCTIONAL AROM POLYPEPTIDE"/>
    <property type="match status" value="1"/>
</dbReference>
<dbReference type="SUPFAM" id="SSF55205">
    <property type="entry name" value="EPT/RTPC-like"/>
    <property type="match status" value="1"/>
</dbReference>
<comment type="subcellular location">
    <subcellularLocation>
        <location evidence="8">Cytoplasm</location>
    </subcellularLocation>
</comment>
<gene>
    <name evidence="8 10" type="primary">aroA</name>
    <name evidence="10" type="ORF">GCM10017083_03850</name>
</gene>
<evidence type="ECO:0000256" key="1">
    <source>
        <dbReference type="ARBA" id="ARBA00004811"/>
    </source>
</evidence>
<feature type="binding site" evidence="8">
    <location>
        <position position="397"/>
    </location>
    <ligand>
        <name>phosphoenolpyruvate</name>
        <dbReference type="ChEBI" id="CHEBI:58702"/>
    </ligand>
</feature>
<keyword evidence="4 8" id="KW-0028">Amino-acid biosynthesis</keyword>
<dbReference type="PROSITE" id="PS00104">
    <property type="entry name" value="EPSP_SYNTHASE_1"/>
    <property type="match status" value="1"/>
</dbReference>
<dbReference type="PROSITE" id="PS00885">
    <property type="entry name" value="EPSP_SYNTHASE_2"/>
    <property type="match status" value="1"/>
</dbReference>
<feature type="binding site" evidence="8">
    <location>
        <position position="24"/>
    </location>
    <ligand>
        <name>3-phosphoshikimate</name>
        <dbReference type="ChEBI" id="CHEBI:145989"/>
    </ligand>
</feature>
<keyword evidence="5 8" id="KW-0808">Transferase</keyword>
<dbReference type="GO" id="GO:0005737">
    <property type="term" value="C:cytoplasm"/>
    <property type="evidence" value="ECO:0007669"/>
    <property type="project" value="UniProtKB-SubCell"/>
</dbReference>
<evidence type="ECO:0000256" key="8">
    <source>
        <dbReference type="HAMAP-Rule" id="MF_00210"/>
    </source>
</evidence>
<reference evidence="10" key="2">
    <citation type="submission" date="2020-09" db="EMBL/GenBank/DDBJ databases">
        <authorList>
            <person name="Sun Q."/>
            <person name="Kim S."/>
        </authorList>
    </citation>
    <scope>NUCLEOTIDE SEQUENCE</scope>
    <source>
        <strain evidence="10">KCTC 42651</strain>
    </source>
</reference>
<dbReference type="EMBL" id="BMZS01000001">
    <property type="protein sequence ID" value="GHD40509.1"/>
    <property type="molecule type" value="Genomic_DNA"/>
</dbReference>
<keyword evidence="11" id="KW-1185">Reference proteome</keyword>
<sequence length="446" mass="45714">MPTPLLSRRARPLTGTLRVPGDKSISHRSLIFGGLAVGETTIAGLLEGEDVLATAAAMQAFGCAVERGADGVWRVHGRGVSGLDEPADVIDCGNAGTGARLLMGVAAQQPITTFFTGDGSLRRRPMGRVMTPLSQMGVQFVTRAGGRLPGAVIGPEVLVPIEYTLPMASAQVKSAVLLAGLGAAGETTVIEPKPTRDHTETMLRHFGAEVRVEALDGGGRRVTLVGQPELTGRPVVVPADPSSAAFPAVAALLVEGSEVTLPGVGTNPLRFGLFETLKEMGADITLANPRTEAGEPVADLIVRAGRLQGIEVPADRAPSMIDEYPILAVAAAMAEGTTVMRGLEELRVKESDRLGAMARGLADCGVRVEVAGDDLIVHGGGNGVAGGVTIPVDLDHRIAMAFLVLGMVSEEGLAIDDAAAIATSFPGFADLMNGAGAAIAPGPEAA</sequence>
<evidence type="ECO:0000256" key="4">
    <source>
        <dbReference type="ARBA" id="ARBA00022605"/>
    </source>
</evidence>
<proteinExistence type="inferred from homology"/>
<dbReference type="InterPro" id="IPR013792">
    <property type="entry name" value="RNA3'P_cycl/enolpyr_Trfase_a/b"/>
</dbReference>
<keyword evidence="6 8" id="KW-0057">Aromatic amino acid biosynthesis</keyword>
<comment type="caution">
    <text evidence="8">Lacks conserved residue(s) required for the propagation of feature annotation.</text>
</comment>
<dbReference type="FunFam" id="3.65.10.10:FF:000005">
    <property type="entry name" value="3-phosphoshikimate 1-carboxyvinyltransferase"/>
    <property type="match status" value="1"/>
</dbReference>
<evidence type="ECO:0000256" key="3">
    <source>
        <dbReference type="ARBA" id="ARBA00022490"/>
    </source>
</evidence>
<dbReference type="EC" id="2.5.1.19" evidence="8"/>
<dbReference type="RefSeq" id="WP_189987216.1">
    <property type="nucleotide sequence ID" value="NZ_BMZS01000001.1"/>
</dbReference>
<feature type="binding site" evidence="8">
    <location>
        <position position="124"/>
    </location>
    <ligand>
        <name>phosphoenolpyruvate</name>
        <dbReference type="ChEBI" id="CHEBI:58702"/>
    </ligand>
</feature>
<dbReference type="GO" id="GO:0009423">
    <property type="term" value="P:chorismate biosynthetic process"/>
    <property type="evidence" value="ECO:0007669"/>
    <property type="project" value="UniProtKB-UniRule"/>
</dbReference>
<feature type="binding site" evidence="8">
    <location>
        <position position="23"/>
    </location>
    <ligand>
        <name>3-phosphoshikimate</name>
        <dbReference type="ChEBI" id="CHEBI:145989"/>
    </ligand>
</feature>
<dbReference type="AlphaFoldDB" id="A0A918XMX5"/>
<feature type="binding site" evidence="8">
    <location>
        <position position="169"/>
    </location>
    <ligand>
        <name>3-phosphoshikimate</name>
        <dbReference type="ChEBI" id="CHEBI:145989"/>
    </ligand>
</feature>
<dbReference type="Gene3D" id="3.65.10.10">
    <property type="entry name" value="Enolpyruvate transferase domain"/>
    <property type="match status" value="2"/>
</dbReference>
<feature type="binding site" evidence="8">
    <location>
        <position position="28"/>
    </location>
    <ligand>
        <name>3-phosphoshikimate</name>
        <dbReference type="ChEBI" id="CHEBI:145989"/>
    </ligand>
</feature>
<feature type="binding site" evidence="8">
    <location>
        <position position="96"/>
    </location>
    <ligand>
        <name>phosphoenolpyruvate</name>
        <dbReference type="ChEBI" id="CHEBI:58702"/>
    </ligand>
</feature>
<dbReference type="PIRSF" id="PIRSF000505">
    <property type="entry name" value="EPSPS"/>
    <property type="match status" value="1"/>
</dbReference>
<dbReference type="PANTHER" id="PTHR21090">
    <property type="entry name" value="AROM/DEHYDROQUINATE SYNTHASE"/>
    <property type="match status" value="1"/>
</dbReference>
<feature type="domain" description="Enolpyruvate transferase" evidence="9">
    <location>
        <begin position="11"/>
        <end position="430"/>
    </location>
</feature>
<dbReference type="InterPro" id="IPR006264">
    <property type="entry name" value="EPSP_synthase"/>
</dbReference>
<organism evidence="10 11">
    <name type="scientific">Thalassobaculum fulvum</name>
    <dbReference type="NCBI Taxonomy" id="1633335"/>
    <lineage>
        <taxon>Bacteria</taxon>
        <taxon>Pseudomonadati</taxon>
        <taxon>Pseudomonadota</taxon>
        <taxon>Alphaproteobacteria</taxon>
        <taxon>Rhodospirillales</taxon>
        <taxon>Thalassobaculaceae</taxon>
        <taxon>Thalassobaculum</taxon>
    </lineage>
</organism>
<comment type="similarity">
    <text evidence="2 8">Belongs to the EPSP synthase family.</text>
</comment>
<dbReference type="NCBIfam" id="TIGR01356">
    <property type="entry name" value="aroA"/>
    <property type="match status" value="1"/>
</dbReference>
<feature type="binding site" evidence="8">
    <location>
        <position position="171"/>
    </location>
    <ligand>
        <name>3-phosphoshikimate</name>
        <dbReference type="ChEBI" id="CHEBI:145989"/>
    </ligand>
</feature>
<keyword evidence="3 8" id="KW-0963">Cytoplasm</keyword>
<protein>
    <recommendedName>
        <fullName evidence="8">3-phosphoshikimate 1-carboxyvinyltransferase</fullName>
        <ecNumber evidence="8">2.5.1.19</ecNumber>
    </recommendedName>
    <alternativeName>
        <fullName evidence="8">5-enolpyruvylshikimate-3-phosphate synthase</fullName>
        <shortName evidence="8">EPSP synthase</shortName>
        <shortName evidence="8">EPSPS</shortName>
    </alternativeName>
</protein>
<feature type="binding site" evidence="8">
    <location>
        <position position="349"/>
    </location>
    <ligand>
        <name>3-phosphoshikimate</name>
        <dbReference type="ChEBI" id="CHEBI:145989"/>
    </ligand>
</feature>
<dbReference type="GO" id="GO:0008652">
    <property type="term" value="P:amino acid biosynthetic process"/>
    <property type="evidence" value="ECO:0007669"/>
    <property type="project" value="UniProtKB-KW"/>
</dbReference>
<feature type="binding site" evidence="8">
    <location>
        <position position="171"/>
    </location>
    <ligand>
        <name>phosphoenolpyruvate</name>
        <dbReference type="ChEBI" id="CHEBI:58702"/>
    </ligand>
</feature>
<evidence type="ECO:0000259" key="9">
    <source>
        <dbReference type="Pfam" id="PF00275"/>
    </source>
</evidence>
<evidence type="ECO:0000313" key="10">
    <source>
        <dbReference type="EMBL" id="GHD40509.1"/>
    </source>
</evidence>
<feature type="active site" description="Proton acceptor" evidence="8">
    <location>
        <position position="322"/>
    </location>
</feature>
<dbReference type="GO" id="GO:0003866">
    <property type="term" value="F:3-phosphoshikimate 1-carboxyvinyltransferase activity"/>
    <property type="evidence" value="ECO:0007669"/>
    <property type="project" value="UniProtKB-UniRule"/>
</dbReference>
<comment type="pathway">
    <text evidence="1 8">Metabolic intermediate biosynthesis; chorismate biosynthesis; chorismate from D-erythrose 4-phosphate and phosphoenolpyruvate: step 6/7.</text>
</comment>
<dbReference type="Proteomes" id="UP000630353">
    <property type="component" value="Unassembled WGS sequence"/>
</dbReference>
<comment type="caution">
    <text evidence="10">The sequence shown here is derived from an EMBL/GenBank/DDBJ whole genome shotgun (WGS) entry which is preliminary data.</text>
</comment>
<comment type="function">
    <text evidence="8">Catalyzes the transfer of the enolpyruvyl moiety of phosphoenolpyruvate (PEP) to the 5-hydroxyl of shikimate-3-phosphate (S3P) to produce enolpyruvyl shikimate-3-phosphate and inorganic phosphate.</text>
</comment>